<sequence length="98" mass="11231">MEAIPKISPIIETIVIVLSNQHKSTALYYYKEIRIIEQRSTLIQDEKLNSIGDIMVYDIPTTWSKGKILNNLSAWVKPVLTITIDVILLVKKQFTGSW</sequence>
<gene>
    <name evidence="1" type="ORF">RclHR1_03680004</name>
</gene>
<dbReference type="Proteomes" id="UP000247702">
    <property type="component" value="Unassembled WGS sequence"/>
</dbReference>
<name>A0A2Z6RSE3_9GLOM</name>
<keyword evidence="2" id="KW-1185">Reference proteome</keyword>
<evidence type="ECO:0000313" key="1">
    <source>
        <dbReference type="EMBL" id="GBB99909.1"/>
    </source>
</evidence>
<organism evidence="1 2">
    <name type="scientific">Rhizophagus clarus</name>
    <dbReference type="NCBI Taxonomy" id="94130"/>
    <lineage>
        <taxon>Eukaryota</taxon>
        <taxon>Fungi</taxon>
        <taxon>Fungi incertae sedis</taxon>
        <taxon>Mucoromycota</taxon>
        <taxon>Glomeromycotina</taxon>
        <taxon>Glomeromycetes</taxon>
        <taxon>Glomerales</taxon>
        <taxon>Glomeraceae</taxon>
        <taxon>Rhizophagus</taxon>
    </lineage>
</organism>
<proteinExistence type="predicted"/>
<dbReference type="EMBL" id="BEXD01002979">
    <property type="protein sequence ID" value="GBB99909.1"/>
    <property type="molecule type" value="Genomic_DNA"/>
</dbReference>
<evidence type="ECO:0000313" key="2">
    <source>
        <dbReference type="Proteomes" id="UP000247702"/>
    </source>
</evidence>
<dbReference type="AlphaFoldDB" id="A0A2Z6RSE3"/>
<reference evidence="1 2" key="1">
    <citation type="submission" date="2017-11" db="EMBL/GenBank/DDBJ databases">
        <title>The genome of Rhizophagus clarus HR1 reveals common genetic basis of auxotrophy among arbuscular mycorrhizal fungi.</title>
        <authorList>
            <person name="Kobayashi Y."/>
        </authorList>
    </citation>
    <scope>NUCLEOTIDE SEQUENCE [LARGE SCALE GENOMIC DNA]</scope>
    <source>
        <strain evidence="1 2">HR1</strain>
    </source>
</reference>
<protein>
    <submittedName>
        <fullName evidence="1">Uncharacterized protein</fullName>
    </submittedName>
</protein>
<accession>A0A2Z6RSE3</accession>
<comment type="caution">
    <text evidence="1">The sequence shown here is derived from an EMBL/GenBank/DDBJ whole genome shotgun (WGS) entry which is preliminary data.</text>
</comment>